<evidence type="ECO:0000313" key="2">
    <source>
        <dbReference type="EMBL" id="TFY76775.1"/>
    </source>
</evidence>
<proteinExistence type="predicted"/>
<protein>
    <submittedName>
        <fullName evidence="2">Uncharacterized protein</fullName>
    </submittedName>
</protein>
<evidence type="ECO:0000313" key="3">
    <source>
        <dbReference type="Proteomes" id="UP000298061"/>
    </source>
</evidence>
<dbReference type="Proteomes" id="UP000298061">
    <property type="component" value="Unassembled WGS sequence"/>
</dbReference>
<dbReference type="GO" id="GO:0006384">
    <property type="term" value="P:transcription initiation at RNA polymerase III promoter"/>
    <property type="evidence" value="ECO:0007669"/>
    <property type="project" value="InterPro"/>
</dbReference>
<dbReference type="GO" id="GO:0042791">
    <property type="term" value="P:5S class rRNA transcription by RNA polymerase III"/>
    <property type="evidence" value="ECO:0007669"/>
    <property type="project" value="TreeGrafter"/>
</dbReference>
<reference evidence="2 3" key="1">
    <citation type="submission" date="2019-02" db="EMBL/GenBank/DDBJ databases">
        <title>Genome sequencing of the rare red list fungi Hericium alpestre (H. flagellum).</title>
        <authorList>
            <person name="Buettner E."/>
            <person name="Kellner H."/>
        </authorList>
    </citation>
    <scope>NUCLEOTIDE SEQUENCE [LARGE SCALE GENOMIC DNA]</scope>
    <source>
        <strain evidence="2 3">DSM 108284</strain>
    </source>
</reference>
<dbReference type="InterPro" id="IPR044210">
    <property type="entry name" value="Tfc3-like"/>
</dbReference>
<evidence type="ECO:0000256" key="1">
    <source>
        <dbReference type="SAM" id="MobiDB-lite"/>
    </source>
</evidence>
<dbReference type="PANTHER" id="PTHR15180">
    <property type="entry name" value="GENERAL TRANSCRIPTION FACTOR 3C POLYPEPTIDE 1"/>
    <property type="match status" value="1"/>
</dbReference>
<feature type="region of interest" description="Disordered" evidence="1">
    <location>
        <begin position="522"/>
        <end position="607"/>
    </location>
</feature>
<dbReference type="STRING" id="135208.A0A4Y9ZQA4"/>
<feature type="compositionally biased region" description="Basic and acidic residues" evidence="1">
    <location>
        <begin position="441"/>
        <end position="452"/>
    </location>
</feature>
<comment type="caution">
    <text evidence="2">The sequence shown here is derived from an EMBL/GenBank/DDBJ whole genome shotgun (WGS) entry which is preliminary data.</text>
</comment>
<feature type="compositionally biased region" description="Basic residues" evidence="1">
    <location>
        <begin position="590"/>
        <end position="601"/>
    </location>
</feature>
<sequence length="607" mass="68812">MEERGKIKTFQTAIRLPTGPQKHVRIMYLPTIAKEQLDTYVAELGRGLPTPQQPVVKRVEEEIKYGRELAEPNRRTLPLDLLQRARLADYQGNPTHPEAVDELFQREDQDIRDTLLTERSIVSQLHGFISGKALRARELHLYTLRSFEEQPNSFHIVSVEERIIHLSFYSNDIPLAVFCALVSTLTHDEQLTQLLLSEEGRRMLVKNLPLDLYSNLSVGRTRTRSRLLDLFELLQGIGVVTPLQLTESATPFLRCTPKNEHPSAFDVFTETWSPQSSINSPAYWRFNTEAPIHLWSISEDSPAFWKNMPIRTLEEAMAYWEDLCKVCIDREFAASITCPPTGMRPQGSLEATARSIRRKSSWKSSYDLSPIQQHYLNRFFNQSTGQTPLQDQDGGAATLERIAWVISAPLTVVTEWFRESHARYVHRIERAERKPRPKKAAKAEKAARRAAEEQQLVEKAANARAQREQDWQSLVQRLHPDPMDDMTAARIGRIRNLFMDSGTRADNKKWEREVSRALQDAKTAEETRLVTSQKKASTVVRPSSRPGVLSKAAPPSKGTALPARGPPPPVAAIAPGKSVAELIADQGPVRHQKKAKKRSKKAKEGKL</sequence>
<dbReference type="GO" id="GO:0000127">
    <property type="term" value="C:transcription factor TFIIIC complex"/>
    <property type="evidence" value="ECO:0007669"/>
    <property type="project" value="InterPro"/>
</dbReference>
<accession>A0A4Y9ZQA4</accession>
<dbReference type="GO" id="GO:0003677">
    <property type="term" value="F:DNA binding"/>
    <property type="evidence" value="ECO:0007669"/>
    <property type="project" value="InterPro"/>
</dbReference>
<feature type="region of interest" description="Disordered" evidence="1">
    <location>
        <begin position="432"/>
        <end position="468"/>
    </location>
</feature>
<dbReference type="AlphaFoldDB" id="A0A4Y9ZQA4"/>
<gene>
    <name evidence="2" type="ORF">EWM64_g7236</name>
</gene>
<dbReference type="OrthoDB" id="68020at2759"/>
<name>A0A4Y9ZQA4_9AGAM</name>
<dbReference type="EMBL" id="SFCI01001098">
    <property type="protein sequence ID" value="TFY76775.1"/>
    <property type="molecule type" value="Genomic_DNA"/>
</dbReference>
<keyword evidence="3" id="KW-1185">Reference proteome</keyword>
<organism evidence="2 3">
    <name type="scientific">Hericium alpestre</name>
    <dbReference type="NCBI Taxonomy" id="135208"/>
    <lineage>
        <taxon>Eukaryota</taxon>
        <taxon>Fungi</taxon>
        <taxon>Dikarya</taxon>
        <taxon>Basidiomycota</taxon>
        <taxon>Agaricomycotina</taxon>
        <taxon>Agaricomycetes</taxon>
        <taxon>Russulales</taxon>
        <taxon>Hericiaceae</taxon>
        <taxon>Hericium</taxon>
    </lineage>
</organism>
<dbReference type="PANTHER" id="PTHR15180:SF1">
    <property type="entry name" value="GENERAL TRANSCRIPTION FACTOR 3C POLYPEPTIDE 1"/>
    <property type="match status" value="1"/>
</dbReference>